<evidence type="ECO:0000313" key="5">
    <source>
        <dbReference type="Proteomes" id="UP000198619"/>
    </source>
</evidence>
<evidence type="ECO:0000256" key="1">
    <source>
        <dbReference type="SAM" id="MobiDB-lite"/>
    </source>
</evidence>
<dbReference type="GO" id="GO:0042834">
    <property type="term" value="F:peptidoglycan binding"/>
    <property type="evidence" value="ECO:0007669"/>
    <property type="project" value="InterPro"/>
</dbReference>
<proteinExistence type="predicted"/>
<evidence type="ECO:0000313" key="4">
    <source>
        <dbReference type="EMBL" id="SFB31591.1"/>
    </source>
</evidence>
<dbReference type="RefSeq" id="WP_090042428.1">
    <property type="nucleotide sequence ID" value="NZ_FOKI01000028.1"/>
</dbReference>
<dbReference type="AlphaFoldDB" id="A0A1I1A0Y7"/>
<dbReference type="Gene3D" id="3.30.70.1070">
    <property type="entry name" value="Sporulation related repeat"/>
    <property type="match status" value="1"/>
</dbReference>
<evidence type="ECO:0000259" key="3">
    <source>
        <dbReference type="Pfam" id="PF05036"/>
    </source>
</evidence>
<dbReference type="OrthoDB" id="1936130at2"/>
<dbReference type="InterPro" id="IPR036680">
    <property type="entry name" value="SPOR-like_sf"/>
</dbReference>
<keyword evidence="2" id="KW-0472">Membrane</keyword>
<dbReference type="STRING" id="84698.SAMN04488528_102842"/>
<reference evidence="4 5" key="1">
    <citation type="submission" date="2016-10" db="EMBL/GenBank/DDBJ databases">
        <authorList>
            <person name="de Groot N.N."/>
        </authorList>
    </citation>
    <scope>NUCLEOTIDE SEQUENCE [LARGE SCALE GENOMIC DNA]</scope>
    <source>
        <strain evidence="4 5">DSM 12271</strain>
    </source>
</reference>
<sequence>MKYTRYNPKKKKENDGLKFLFVLILIVFAAFLIGTLMYRVFIKENIEGGDRTPKPITEDITKGNQKNDDNDNSKVEKSSTEFKLYGIQCGVFANKDNADELSTKLKSAYNVFYGEDNSKYRVLVGIYEGDDGIKILDTLKGEGYSVAKVSLELNVKDICDAEIGEMIRANLKLLNKLDEKDVQSVKTKDLKEWIKTLKEVDGNSKNFEVFKETKEFIGSLPENLTRENSGDNYTKIFSVIKKIK</sequence>
<organism evidence="4 5">
    <name type="scientific">Clostridium frigidicarnis</name>
    <dbReference type="NCBI Taxonomy" id="84698"/>
    <lineage>
        <taxon>Bacteria</taxon>
        <taxon>Bacillati</taxon>
        <taxon>Bacillota</taxon>
        <taxon>Clostridia</taxon>
        <taxon>Eubacteriales</taxon>
        <taxon>Clostridiaceae</taxon>
        <taxon>Clostridium</taxon>
    </lineage>
</organism>
<dbReference type="Proteomes" id="UP000198619">
    <property type="component" value="Unassembled WGS sequence"/>
</dbReference>
<keyword evidence="2" id="KW-0812">Transmembrane</keyword>
<dbReference type="Pfam" id="PF05036">
    <property type="entry name" value="SPOR"/>
    <property type="match status" value="1"/>
</dbReference>
<protein>
    <submittedName>
        <fullName evidence="4">Sporulation related domain-containing protein</fullName>
    </submittedName>
</protein>
<feature type="region of interest" description="Disordered" evidence="1">
    <location>
        <begin position="52"/>
        <end position="74"/>
    </location>
</feature>
<name>A0A1I1A0Y7_9CLOT</name>
<keyword evidence="2" id="KW-1133">Transmembrane helix</keyword>
<dbReference type="SUPFAM" id="SSF110997">
    <property type="entry name" value="Sporulation related repeat"/>
    <property type="match status" value="1"/>
</dbReference>
<evidence type="ECO:0000256" key="2">
    <source>
        <dbReference type="SAM" id="Phobius"/>
    </source>
</evidence>
<keyword evidence="5" id="KW-1185">Reference proteome</keyword>
<feature type="transmembrane region" description="Helical" evidence="2">
    <location>
        <begin position="20"/>
        <end position="41"/>
    </location>
</feature>
<dbReference type="EMBL" id="FOKI01000028">
    <property type="protein sequence ID" value="SFB31591.1"/>
    <property type="molecule type" value="Genomic_DNA"/>
</dbReference>
<gene>
    <name evidence="4" type="ORF">SAMN04488528_102842</name>
</gene>
<dbReference type="InterPro" id="IPR007730">
    <property type="entry name" value="SPOR-like_dom"/>
</dbReference>
<feature type="domain" description="SPOR" evidence="3">
    <location>
        <begin position="84"/>
        <end position="140"/>
    </location>
</feature>
<accession>A0A1I1A0Y7</accession>